<protein>
    <submittedName>
        <fullName evidence="2">Uncharacterized protein</fullName>
    </submittedName>
</protein>
<feature type="region of interest" description="Disordered" evidence="1">
    <location>
        <begin position="17"/>
        <end position="40"/>
    </location>
</feature>
<dbReference type="AlphaFoldDB" id="A0A097IJ66"/>
<dbReference type="RefSeq" id="WP_018021486.1">
    <property type="nucleotide sequence ID" value="NZ_AQUX01000002.1"/>
</dbReference>
<name>A0A097IJ66_9CORY</name>
<dbReference type="STRING" id="558173.CDOO_01805"/>
<reference evidence="2 3" key="1">
    <citation type="submission" date="2013-09" db="EMBL/GenBank/DDBJ databases">
        <title>Complete genome sequence of Corynebacterium doosanense CAU 212(T) (=DSM 45436(T)), isolated from activated sludge.</title>
        <authorList>
            <person name="Schaffert L."/>
            <person name="Albersmeier A."/>
            <person name="Kalinowski J."/>
            <person name="Ruckert C."/>
        </authorList>
    </citation>
    <scope>NUCLEOTIDE SEQUENCE [LARGE SCALE GENOMIC DNA]</scope>
    <source>
        <strain evidence="2 3">CAU 212</strain>
    </source>
</reference>
<evidence type="ECO:0000313" key="2">
    <source>
        <dbReference type="EMBL" id="AIT62165.1"/>
    </source>
</evidence>
<feature type="compositionally biased region" description="Polar residues" evidence="1">
    <location>
        <begin position="26"/>
        <end position="37"/>
    </location>
</feature>
<dbReference type="eggNOG" id="ENOG5033BRN">
    <property type="taxonomic scope" value="Bacteria"/>
</dbReference>
<dbReference type="EMBL" id="CP006764">
    <property type="protein sequence ID" value="AIT62165.1"/>
    <property type="molecule type" value="Genomic_DNA"/>
</dbReference>
<dbReference type="HOGENOM" id="CLU_1988875_0_0_11"/>
<accession>A0A097IJ66</accession>
<evidence type="ECO:0000256" key="1">
    <source>
        <dbReference type="SAM" id="MobiDB-lite"/>
    </source>
</evidence>
<sequence>MLIIIFILFGACSAMRGEDEEKSETPPATSSANSTAEDTSDILGWSRAEARNACHDKVEDQLRAPGTANFEGLFEADISKTSNSWSVGGYVDAENAYGGEVRTDYTCTVTPTSESHASVEVSLSS</sequence>
<dbReference type="KEGG" id="cdo:CDOO_01805"/>
<keyword evidence="3" id="KW-1185">Reference proteome</keyword>
<organism evidence="2 3">
    <name type="scientific">Corynebacterium doosanense CAU 212 = DSM 45436</name>
    <dbReference type="NCBI Taxonomy" id="558173"/>
    <lineage>
        <taxon>Bacteria</taxon>
        <taxon>Bacillati</taxon>
        <taxon>Actinomycetota</taxon>
        <taxon>Actinomycetes</taxon>
        <taxon>Mycobacteriales</taxon>
        <taxon>Corynebacteriaceae</taxon>
        <taxon>Corynebacterium</taxon>
    </lineage>
</organism>
<evidence type="ECO:0000313" key="3">
    <source>
        <dbReference type="Proteomes" id="UP000029914"/>
    </source>
</evidence>
<gene>
    <name evidence="2" type="ORF">CDOO_01805</name>
</gene>
<proteinExistence type="predicted"/>
<dbReference type="Proteomes" id="UP000029914">
    <property type="component" value="Chromosome"/>
</dbReference>